<dbReference type="Pfam" id="PF24722">
    <property type="entry name" value="DUF7674"/>
    <property type="match status" value="1"/>
</dbReference>
<keyword evidence="3" id="KW-1185">Reference proteome</keyword>
<organism evidence="2 3">
    <name type="scientific">Flavobacterium flavipallidum</name>
    <dbReference type="NCBI Taxonomy" id="3139140"/>
    <lineage>
        <taxon>Bacteria</taxon>
        <taxon>Pseudomonadati</taxon>
        <taxon>Bacteroidota</taxon>
        <taxon>Flavobacteriia</taxon>
        <taxon>Flavobacteriales</taxon>
        <taxon>Flavobacteriaceae</taxon>
        <taxon>Flavobacterium</taxon>
    </lineage>
</organism>
<evidence type="ECO:0000313" key="3">
    <source>
        <dbReference type="Proteomes" id="UP001398556"/>
    </source>
</evidence>
<reference evidence="2 3" key="1">
    <citation type="submission" date="2024-04" db="EMBL/GenBank/DDBJ databases">
        <title>Flavobacterium sp. DGU99 16S ribosomal RNA gene Genome sequencing and assembly.</title>
        <authorList>
            <person name="Park S."/>
        </authorList>
    </citation>
    <scope>NUCLEOTIDE SEQUENCE [LARGE SCALE GENOMIC DNA]</scope>
    <source>
        <strain evidence="2 3">DGU99</strain>
    </source>
</reference>
<accession>A0ABU9HQR6</accession>
<dbReference type="InterPro" id="IPR056091">
    <property type="entry name" value="DUF7674"/>
</dbReference>
<comment type="caution">
    <text evidence="2">The sequence shown here is derived from an EMBL/GenBank/DDBJ whole genome shotgun (WGS) entry which is preliminary data.</text>
</comment>
<name>A0ABU9HQR6_9FLAO</name>
<dbReference type="Proteomes" id="UP001398556">
    <property type="component" value="Unassembled WGS sequence"/>
</dbReference>
<feature type="domain" description="DUF7674" evidence="1">
    <location>
        <begin position="6"/>
        <end position="88"/>
    </location>
</feature>
<dbReference type="RefSeq" id="WP_341701685.1">
    <property type="nucleotide sequence ID" value="NZ_JBBYHU010000047.1"/>
</dbReference>
<evidence type="ECO:0000259" key="1">
    <source>
        <dbReference type="Pfam" id="PF24722"/>
    </source>
</evidence>
<gene>
    <name evidence="2" type="ORF">AAEO59_15645</name>
</gene>
<proteinExistence type="predicted"/>
<evidence type="ECO:0000313" key="2">
    <source>
        <dbReference type="EMBL" id="MEL1242490.1"/>
    </source>
</evidence>
<protein>
    <recommendedName>
        <fullName evidence="1">DUF7674 domain-containing protein</fullName>
    </recommendedName>
</protein>
<dbReference type="EMBL" id="JBBYHU010000047">
    <property type="protein sequence ID" value="MEL1242490.1"/>
    <property type="molecule type" value="Genomic_DNA"/>
</dbReference>
<sequence>MKNQVNSIYKQAERFAEITKKAIITGNISRAKNYLVFAEQLFKTGSNETKIAITNVYVLSIATFMEMKHCSISNLFPKSLQEEYNQQLLIARL</sequence>